<dbReference type="Proteomes" id="UP000019335">
    <property type="component" value="Chromosome 6"/>
</dbReference>
<evidence type="ECO:0000256" key="2">
    <source>
        <dbReference type="ARBA" id="ARBA00022448"/>
    </source>
</evidence>
<evidence type="ECO:0000259" key="12">
    <source>
        <dbReference type="PROSITE" id="PS50929"/>
    </source>
</evidence>
<feature type="transmembrane region" description="Helical" evidence="10">
    <location>
        <begin position="109"/>
        <end position="130"/>
    </location>
</feature>
<reference evidence="13 14" key="1">
    <citation type="journal article" date="2014" name="Mol. Plant">
        <title>Chromosome Scale Genome Assembly and Transcriptome Profiling of Nannochloropsis gaditana in Nitrogen Depletion.</title>
        <authorList>
            <person name="Corteggiani Carpinelli E."/>
            <person name="Telatin A."/>
            <person name="Vitulo N."/>
            <person name="Forcato C."/>
            <person name="D'Angelo M."/>
            <person name="Schiavon R."/>
            <person name="Vezzi A."/>
            <person name="Giacometti G.M."/>
            <person name="Morosinotto T."/>
            <person name="Valle G."/>
        </authorList>
    </citation>
    <scope>NUCLEOTIDE SEQUENCE [LARGE SCALE GENOMIC DNA]</scope>
    <source>
        <strain evidence="13 14">B-31</strain>
    </source>
</reference>
<dbReference type="CDD" id="cd18604">
    <property type="entry name" value="ABC_6TM_VMR1_D2_like"/>
    <property type="match status" value="1"/>
</dbReference>
<feature type="compositionally biased region" description="Low complexity" evidence="9">
    <location>
        <begin position="66"/>
        <end position="78"/>
    </location>
</feature>
<proteinExistence type="predicted"/>
<evidence type="ECO:0000256" key="4">
    <source>
        <dbReference type="ARBA" id="ARBA00022737"/>
    </source>
</evidence>
<evidence type="ECO:0000259" key="11">
    <source>
        <dbReference type="PROSITE" id="PS50893"/>
    </source>
</evidence>
<evidence type="ECO:0000256" key="7">
    <source>
        <dbReference type="ARBA" id="ARBA00022989"/>
    </source>
</evidence>
<feature type="transmembrane region" description="Helical" evidence="10">
    <location>
        <begin position="970"/>
        <end position="988"/>
    </location>
</feature>
<dbReference type="GO" id="GO:0016020">
    <property type="term" value="C:membrane"/>
    <property type="evidence" value="ECO:0007669"/>
    <property type="project" value="UniProtKB-SubCell"/>
</dbReference>
<feature type="domain" description="ABC transmembrane type-1" evidence="12">
    <location>
        <begin position="830"/>
        <end position="1119"/>
    </location>
</feature>
<feature type="compositionally biased region" description="Basic and acidic residues" evidence="9">
    <location>
        <begin position="760"/>
        <end position="779"/>
    </location>
</feature>
<dbReference type="FunFam" id="1.20.1560.10:FF:000013">
    <property type="entry name" value="ABC transporter C family member 2"/>
    <property type="match status" value="1"/>
</dbReference>
<gene>
    <name evidence="13" type="ORF">Naga_100074g2</name>
</gene>
<dbReference type="OrthoDB" id="201048at2759"/>
<evidence type="ECO:0000313" key="13">
    <source>
        <dbReference type="EMBL" id="EWM27832.1"/>
    </source>
</evidence>
<feature type="compositionally biased region" description="Basic and acidic residues" evidence="9">
    <location>
        <begin position="704"/>
        <end position="718"/>
    </location>
</feature>
<dbReference type="CDD" id="cd03250">
    <property type="entry name" value="ABCC_MRP_domain1"/>
    <property type="match status" value="1"/>
</dbReference>
<dbReference type="InterPro" id="IPR027417">
    <property type="entry name" value="P-loop_NTPase"/>
</dbReference>
<accession>W7TP24</accession>
<dbReference type="Pfam" id="PF00005">
    <property type="entry name" value="ABC_tran"/>
    <property type="match status" value="2"/>
</dbReference>
<dbReference type="FunFam" id="3.40.50.300:FF:000997">
    <property type="entry name" value="Multidrug resistance-associated protein 1"/>
    <property type="match status" value="1"/>
</dbReference>
<dbReference type="EMBL" id="AZIL01000373">
    <property type="protein sequence ID" value="EWM27832.1"/>
    <property type="molecule type" value="Genomic_DNA"/>
</dbReference>
<keyword evidence="3 10" id="KW-0812">Transmembrane</keyword>
<feature type="region of interest" description="Disordered" evidence="9">
    <location>
        <begin position="63"/>
        <end position="87"/>
    </location>
</feature>
<keyword evidence="14" id="KW-1185">Reference proteome</keyword>
<dbReference type="FunFam" id="1.20.1560.10:FF:000006">
    <property type="entry name" value="ATP-binding cassette, sub-family C (CFTR/MRP), member 9"/>
    <property type="match status" value="1"/>
</dbReference>
<dbReference type="GO" id="GO:0005524">
    <property type="term" value="F:ATP binding"/>
    <property type="evidence" value="ECO:0007669"/>
    <property type="project" value="UniProtKB-KW"/>
</dbReference>
<dbReference type="CDD" id="cd03244">
    <property type="entry name" value="ABCC_MRP_domain2"/>
    <property type="match status" value="1"/>
</dbReference>
<feature type="compositionally biased region" description="Acidic residues" evidence="9">
    <location>
        <begin position="694"/>
        <end position="703"/>
    </location>
</feature>
<dbReference type="Gene3D" id="1.20.1560.10">
    <property type="entry name" value="ABC transporter type 1, transmembrane domain"/>
    <property type="match status" value="2"/>
</dbReference>
<feature type="transmembrane region" description="Helical" evidence="10">
    <location>
        <begin position="150"/>
        <end position="169"/>
    </location>
</feature>
<keyword evidence="8 10" id="KW-0472">Membrane</keyword>
<dbReference type="SUPFAM" id="SSF52540">
    <property type="entry name" value="P-loop containing nucleoside triphosphate hydrolases"/>
    <property type="match status" value="2"/>
</dbReference>
<name>W7TP24_9STRA</name>
<feature type="domain" description="ABC transmembrane type-1" evidence="12">
    <location>
        <begin position="113"/>
        <end position="394"/>
    </location>
</feature>
<dbReference type="InterPro" id="IPR036640">
    <property type="entry name" value="ABC1_TM_sf"/>
</dbReference>
<dbReference type="GO" id="GO:0140359">
    <property type="term" value="F:ABC-type transporter activity"/>
    <property type="evidence" value="ECO:0007669"/>
    <property type="project" value="InterPro"/>
</dbReference>
<dbReference type="InterPro" id="IPR044746">
    <property type="entry name" value="ABCC_6TM_D1"/>
</dbReference>
<dbReference type="PANTHER" id="PTHR24223:SF353">
    <property type="entry name" value="ABC TRANSPORTER ATP-BINDING PROTEIN_PERMEASE VMR1-RELATED"/>
    <property type="match status" value="1"/>
</dbReference>
<keyword evidence="4" id="KW-0677">Repeat</keyword>
<dbReference type="Pfam" id="PF00664">
    <property type="entry name" value="ABC_membrane"/>
    <property type="match status" value="2"/>
</dbReference>
<feature type="transmembrane region" description="Helical" evidence="10">
    <location>
        <begin position="1093"/>
        <end position="1111"/>
    </location>
</feature>
<evidence type="ECO:0000256" key="3">
    <source>
        <dbReference type="ARBA" id="ARBA00022692"/>
    </source>
</evidence>
<feature type="region of interest" description="Disordered" evidence="9">
    <location>
        <begin position="688"/>
        <end position="796"/>
    </location>
</feature>
<keyword evidence="7 10" id="KW-1133">Transmembrane helix</keyword>
<evidence type="ECO:0000256" key="6">
    <source>
        <dbReference type="ARBA" id="ARBA00022840"/>
    </source>
</evidence>
<comment type="subcellular location">
    <subcellularLocation>
        <location evidence="1">Membrane</location>
        <topology evidence="1">Multi-pass membrane protein</topology>
    </subcellularLocation>
</comment>
<dbReference type="InterPro" id="IPR011527">
    <property type="entry name" value="ABC1_TM_dom"/>
</dbReference>
<feature type="transmembrane region" description="Helical" evidence="10">
    <location>
        <begin position="334"/>
        <end position="357"/>
    </location>
</feature>
<dbReference type="InterPro" id="IPR050173">
    <property type="entry name" value="ABC_transporter_C-like"/>
</dbReference>
<evidence type="ECO:0000313" key="14">
    <source>
        <dbReference type="Proteomes" id="UP000019335"/>
    </source>
</evidence>
<dbReference type="PROSITE" id="PS50893">
    <property type="entry name" value="ABC_TRANSPORTER_2"/>
    <property type="match status" value="2"/>
</dbReference>
<keyword evidence="2" id="KW-0813">Transport</keyword>
<protein>
    <submittedName>
        <fullName evidence="13">Atp-dependent bile acid permease</fullName>
    </submittedName>
</protein>
<dbReference type="GO" id="GO:0016887">
    <property type="term" value="F:ATP hydrolysis activity"/>
    <property type="evidence" value="ECO:0007669"/>
    <property type="project" value="InterPro"/>
</dbReference>
<keyword evidence="5" id="KW-0547">Nucleotide-binding</keyword>
<organism evidence="13 14">
    <name type="scientific">Nannochloropsis gaditana</name>
    <dbReference type="NCBI Taxonomy" id="72520"/>
    <lineage>
        <taxon>Eukaryota</taxon>
        <taxon>Sar</taxon>
        <taxon>Stramenopiles</taxon>
        <taxon>Ochrophyta</taxon>
        <taxon>Eustigmatophyceae</taxon>
        <taxon>Eustigmatales</taxon>
        <taxon>Monodopsidaceae</taxon>
        <taxon>Nannochloropsis</taxon>
    </lineage>
</organism>
<evidence type="ECO:0000256" key="1">
    <source>
        <dbReference type="ARBA" id="ARBA00004141"/>
    </source>
</evidence>
<dbReference type="CDD" id="cd18579">
    <property type="entry name" value="ABC_6TM_ABCC_D1"/>
    <property type="match status" value="1"/>
</dbReference>
<dbReference type="Gene3D" id="3.40.50.300">
    <property type="entry name" value="P-loop containing nucleotide triphosphate hydrolases"/>
    <property type="match status" value="2"/>
</dbReference>
<feature type="transmembrane region" description="Helical" evidence="10">
    <location>
        <begin position="816"/>
        <end position="839"/>
    </location>
</feature>
<dbReference type="PANTHER" id="PTHR24223">
    <property type="entry name" value="ATP-BINDING CASSETTE SUB-FAMILY C"/>
    <property type="match status" value="1"/>
</dbReference>
<feature type="domain" description="ABC transporter" evidence="11">
    <location>
        <begin position="451"/>
        <end position="681"/>
    </location>
</feature>
<feature type="domain" description="ABC transporter" evidence="11">
    <location>
        <begin position="1159"/>
        <end position="1403"/>
    </location>
</feature>
<sequence>MEDMPPFLPDDSSALVSRRFAPLVEKEGVVEGGVQCRPPWPPLPRSLPLPPYTSSALDEMGKDSLHTPLLPSSPSRHPALPPFSPSSKRKRWKGFSVTLLLFQLARGKVVVQAVWQLLGSLAVFIAPLALRKIVAYVSQDRPEESQVIPIPILVATALLFLGPALQAVSDGQNFFMGRRLIVRYRAALVDLIFRKALRLNLSASSYSVGELTNLCSVDANSVEAVGYIHFLWSTILQIVVSVALLFNVLGASAFAGLGFMVISLPITAWASQRIQVYQTRMMGKKDARMSVMNEILQGMRILKMCAWEDEFFRRVTRAREDEVRELRCFVYTRAVIIVTWDATPTLVALFTFIFHTLVLGRPLTSSDGFSALSLFDLLRFPLVVLPDFINYCNKALVSFDRIETFLTRPEVAPPPSPLPASPSSSAVSSALPRGAIAIDHASFKWGSPQSMKEHEKREDRVPTAPTLQDVTLSVPPGNLLCVYGPTGGGKTSLLLSLLGEIPRLSGRASLQGQVAYVAQKAWIRNATVKENILFGLPFHATDYERAIDACALCRDIEGWPAGDATEIGERGVNLSGGQQQRVNLARAAYAALQGTADIILLDDVLSAVDANVGEHILHQCLAGPKAVMAGRTRVLVTHQVSSTLPFADYIVILTKDGRVAAQGKREEVCKEGGKEGGRELLARYGVVDEKEDRREEDDEDDEGWREGESEMGKEELGKEGFSVDQNGSGRGALVSNPGKASQIWAEGSGEEGGDVQVKATVERGESQKPKEGANKERLAVAKGQGEGVQEGKESGTEGVLVLEEEREEGALKWTTYLAYFSAMGGLLPGFFLFALYLGVELLRFLQNRSLGQWVDRLAASASSPSTLQYALPFLLISLGNTTLILLRISLQAWASLRASLKIHAAMAARVLRAPLYWFDRTPMGRVLNRFSSDVETIDKNLMDSLASFVECSLNAVAVVAVIAYQLPVLLLGLTPLLLVAGVVARMYLRSSRAMKRLESNSRSPIYSHFAETVSGVTTIRAYGAQDRFVDENHDKVDAYGRVNFFLWTSNRWLAVRLQLLGATVTGMVGIYILASLSTSSSSPSSTSVSGAEAGLVLLYAMQFSSALNWLIRDQAEMEMNMNAVERTDAYCHLEQEAPTVLPGSGTPPPSWPSQGEISVRCLTLAYPSAPTAPVLRSLSFHIPPGTRVGVVGRTGAGKSSLLAAFYRLVEPAEGSEVVIDGVNTRHLGLKDLRGRLAIVPQEPTLFRGTIRSNLDPFNEYTDAAMCDALRRAHFWEALERKSGQDKVKGAESGVLAMPVTENGENLSVGERQLMCLARALLRKRGVLFLDEASANVDAVTDNLLQETLLDQCKGCTVVCVAHRLATIVTYDRVLVLDAGICAEYDSPAALLAKGPSGLFYNMCAKTGELSNLMAMARGEKNGRGSLGTMSDHC</sequence>
<dbReference type="InterPro" id="IPR003593">
    <property type="entry name" value="AAA+_ATPase"/>
</dbReference>
<evidence type="ECO:0000256" key="9">
    <source>
        <dbReference type="SAM" id="MobiDB-lite"/>
    </source>
</evidence>
<evidence type="ECO:0000256" key="5">
    <source>
        <dbReference type="ARBA" id="ARBA00022741"/>
    </source>
</evidence>
<dbReference type="PROSITE" id="PS00211">
    <property type="entry name" value="ABC_TRANSPORTER_1"/>
    <property type="match status" value="2"/>
</dbReference>
<dbReference type="InterPro" id="IPR003439">
    <property type="entry name" value="ABC_transporter-like_ATP-bd"/>
</dbReference>
<dbReference type="PROSITE" id="PS50929">
    <property type="entry name" value="ABC_TM1F"/>
    <property type="match status" value="2"/>
</dbReference>
<comment type="caution">
    <text evidence="13">The sequence shown here is derived from an EMBL/GenBank/DDBJ whole genome shotgun (WGS) entry which is preliminary data.</text>
</comment>
<evidence type="ECO:0000256" key="8">
    <source>
        <dbReference type="ARBA" id="ARBA00023136"/>
    </source>
</evidence>
<evidence type="ECO:0000256" key="10">
    <source>
        <dbReference type="SAM" id="Phobius"/>
    </source>
</evidence>
<keyword evidence="6" id="KW-0067">ATP-binding</keyword>
<feature type="transmembrane region" description="Helical" evidence="10">
    <location>
        <begin position="1053"/>
        <end position="1073"/>
    </location>
</feature>
<dbReference type="FunFam" id="3.40.50.300:FF:000163">
    <property type="entry name" value="Multidrug resistance-associated protein member 4"/>
    <property type="match status" value="1"/>
</dbReference>
<dbReference type="SMART" id="SM00382">
    <property type="entry name" value="AAA"/>
    <property type="match status" value="2"/>
</dbReference>
<feature type="transmembrane region" description="Helical" evidence="10">
    <location>
        <begin position="252"/>
        <end position="271"/>
    </location>
</feature>
<dbReference type="InterPro" id="IPR017871">
    <property type="entry name" value="ABC_transporter-like_CS"/>
</dbReference>
<dbReference type="SUPFAM" id="SSF90123">
    <property type="entry name" value="ABC transporter transmembrane region"/>
    <property type="match status" value="2"/>
</dbReference>
<feature type="transmembrane region" description="Helical" evidence="10">
    <location>
        <begin position="869"/>
        <end position="890"/>
    </location>
</feature>